<keyword evidence="1" id="KW-0472">Membrane</keyword>
<evidence type="ECO:0000313" key="3">
    <source>
        <dbReference type="Proteomes" id="UP000199181"/>
    </source>
</evidence>
<dbReference type="AlphaFoldDB" id="A0A1I0KVN8"/>
<dbReference type="Pfam" id="PF06197">
    <property type="entry name" value="DUF998"/>
    <property type="match status" value="1"/>
</dbReference>
<reference evidence="3" key="1">
    <citation type="submission" date="2016-10" db="EMBL/GenBank/DDBJ databases">
        <authorList>
            <person name="Varghese N."/>
            <person name="Submissions S."/>
        </authorList>
    </citation>
    <scope>NUCLEOTIDE SEQUENCE [LARGE SCALE GENOMIC DNA]</scope>
    <source>
        <strain evidence="3">DSM 16858</strain>
    </source>
</reference>
<feature type="transmembrane region" description="Helical" evidence="1">
    <location>
        <begin position="75"/>
        <end position="94"/>
    </location>
</feature>
<protein>
    <recommendedName>
        <fullName evidence="4">DUF998 domain-containing protein</fullName>
    </recommendedName>
</protein>
<keyword evidence="1" id="KW-1133">Transmembrane helix</keyword>
<sequence length="198" mass="20729">MTGIGGPLAVLLLTVLGGAAFPDYSHLSQFISELGAREAPHGELISYGGFLPAGILICAFSFLAARVLPRSGMTWLGLVGIAWYAVGYVVSAFFRCDPGCRPAEPSFSQQVHNLVGVTGYFTGPVGLIVLGLRARSWSGARHLSALGVGCGGISLVALLLLSPSFPYVGAAQRVLEACVLLWIVVCAFYLKRSARAGT</sequence>
<evidence type="ECO:0008006" key="4">
    <source>
        <dbReference type="Google" id="ProtNLM"/>
    </source>
</evidence>
<feature type="transmembrane region" description="Helical" evidence="1">
    <location>
        <begin position="114"/>
        <end position="132"/>
    </location>
</feature>
<feature type="transmembrane region" description="Helical" evidence="1">
    <location>
        <begin position="171"/>
        <end position="190"/>
    </location>
</feature>
<keyword evidence="1" id="KW-0812">Transmembrane</keyword>
<feature type="transmembrane region" description="Helical" evidence="1">
    <location>
        <begin position="144"/>
        <end position="165"/>
    </location>
</feature>
<dbReference type="Proteomes" id="UP000199181">
    <property type="component" value="Unassembled WGS sequence"/>
</dbReference>
<gene>
    <name evidence="2" type="ORF">SAMN05443639_114119</name>
</gene>
<evidence type="ECO:0000313" key="2">
    <source>
        <dbReference type="EMBL" id="SEU29505.1"/>
    </source>
</evidence>
<evidence type="ECO:0000256" key="1">
    <source>
        <dbReference type="SAM" id="Phobius"/>
    </source>
</evidence>
<organism evidence="2 3">
    <name type="scientific">Stigmatella erecta</name>
    <dbReference type="NCBI Taxonomy" id="83460"/>
    <lineage>
        <taxon>Bacteria</taxon>
        <taxon>Pseudomonadati</taxon>
        <taxon>Myxococcota</taxon>
        <taxon>Myxococcia</taxon>
        <taxon>Myxococcales</taxon>
        <taxon>Cystobacterineae</taxon>
        <taxon>Archangiaceae</taxon>
        <taxon>Stigmatella</taxon>
    </lineage>
</organism>
<dbReference type="InterPro" id="IPR009339">
    <property type="entry name" value="DUF998"/>
</dbReference>
<keyword evidence="3" id="KW-1185">Reference proteome</keyword>
<feature type="transmembrane region" description="Helical" evidence="1">
    <location>
        <begin position="44"/>
        <end position="63"/>
    </location>
</feature>
<proteinExistence type="predicted"/>
<name>A0A1I0KVN8_9BACT</name>
<dbReference type="EMBL" id="FOIJ01000014">
    <property type="protein sequence ID" value="SEU29505.1"/>
    <property type="molecule type" value="Genomic_DNA"/>
</dbReference>
<accession>A0A1I0KVN8</accession>